<sequence>MTGIIGVLVLIIGLIMAIWPYFAWYVRLGWKFKDAEPSDLALSAGRISGIVFVIVGFILIVSSCSTGSGADSKWAEQFKEKLDAGQVQEISIGMSNPSILSEEEKNTVIQMIQDAELRPFDAGNVIGSNNAGKITFTDETSLEIVIFGPSGGIELHPMATEKEFEIMSEELKTWIHTNYND</sequence>
<dbReference type="EMBL" id="BCNV01000005">
    <property type="protein sequence ID" value="GAS84095.1"/>
    <property type="molecule type" value="Genomic_DNA"/>
</dbReference>
<gene>
    <name evidence="3" type="ORF">PAHA3_4198</name>
</gene>
<evidence type="ECO:0000313" key="3">
    <source>
        <dbReference type="EMBL" id="GAS84095.1"/>
    </source>
</evidence>
<dbReference type="Proteomes" id="UP000069697">
    <property type="component" value="Unassembled WGS sequence"/>
</dbReference>
<keyword evidence="1" id="KW-1133">Transmembrane helix</keyword>
<evidence type="ECO:0000256" key="1">
    <source>
        <dbReference type="SAM" id="Phobius"/>
    </source>
</evidence>
<proteinExistence type="predicted"/>
<feature type="transmembrane region" description="Helical" evidence="1">
    <location>
        <begin position="40"/>
        <end position="61"/>
    </location>
</feature>
<organism evidence="3 4">
    <name type="scientific">Paenibacillus amylolyticus</name>
    <dbReference type="NCBI Taxonomy" id="1451"/>
    <lineage>
        <taxon>Bacteria</taxon>
        <taxon>Bacillati</taxon>
        <taxon>Bacillota</taxon>
        <taxon>Bacilli</taxon>
        <taxon>Bacillales</taxon>
        <taxon>Paenibacillaceae</taxon>
        <taxon>Paenibacillus</taxon>
    </lineage>
</organism>
<dbReference type="InterPro" id="IPR045679">
    <property type="entry name" value="DUF6199"/>
</dbReference>
<reference evidence="3 4" key="1">
    <citation type="journal article" date="2016" name="Genome Announc.">
        <title>Draft Genome Sequence of Paenibacillus amylolyticus Heshi-A3, Isolated from Fermented Rice Bran in a Japanese Fermented Seafood Dish.</title>
        <authorList>
            <person name="Akuzawa S."/>
            <person name="Nagaoka J."/>
            <person name="Kanekatsu M."/>
            <person name="Kubota E."/>
            <person name="Ohtake R."/>
            <person name="Suzuki T."/>
            <person name="Kanesaki Y."/>
        </authorList>
    </citation>
    <scope>NUCLEOTIDE SEQUENCE [LARGE SCALE GENOMIC DNA]</scope>
    <source>
        <strain evidence="3 4">Heshi-A3</strain>
    </source>
</reference>
<evidence type="ECO:0000259" key="2">
    <source>
        <dbReference type="Pfam" id="PF19701"/>
    </source>
</evidence>
<feature type="transmembrane region" description="Helical" evidence="1">
    <location>
        <begin position="6"/>
        <end position="28"/>
    </location>
</feature>
<protein>
    <recommendedName>
        <fullName evidence="2">DUF6199 domain-containing protein</fullName>
    </recommendedName>
</protein>
<feature type="domain" description="DUF6199" evidence="2">
    <location>
        <begin position="5"/>
        <end position="62"/>
    </location>
</feature>
<reference evidence="4" key="2">
    <citation type="submission" date="2016-01" db="EMBL/GenBank/DDBJ databases">
        <title>Draft Genome Sequence of Paenibacillus amylolyticus Heshi-A3 that Was Isolated from Fermented Rice Bran with Aging Salted Mackerel, Which Was Named Heshiko as Traditional Fermented Seafood in Japan.</title>
        <authorList>
            <person name="Akuzawa S."/>
            <person name="Nakagawa J."/>
            <person name="Kanekatsu T."/>
            <person name="Kubota E."/>
            <person name="Ohtake R."/>
            <person name="Suzuki T."/>
            <person name="Kanesaki Y."/>
        </authorList>
    </citation>
    <scope>NUCLEOTIDE SEQUENCE [LARGE SCALE GENOMIC DNA]</scope>
    <source>
        <strain evidence="4">Heshi-A3</strain>
    </source>
</reference>
<keyword evidence="1" id="KW-0812">Transmembrane</keyword>
<dbReference type="Pfam" id="PF19701">
    <property type="entry name" value="DUF6199"/>
    <property type="match status" value="1"/>
</dbReference>
<dbReference type="AlphaFoldDB" id="A0A124DYF9"/>
<evidence type="ECO:0000313" key="4">
    <source>
        <dbReference type="Proteomes" id="UP000069697"/>
    </source>
</evidence>
<dbReference type="RefSeq" id="WP_153028268.1">
    <property type="nucleotide sequence ID" value="NZ_BCNV01000005.1"/>
</dbReference>
<accession>A0A124DYF9</accession>
<comment type="caution">
    <text evidence="3">The sequence shown here is derived from an EMBL/GenBank/DDBJ whole genome shotgun (WGS) entry which is preliminary data.</text>
</comment>
<name>A0A124DYF9_PAEAM</name>
<keyword evidence="1" id="KW-0472">Membrane</keyword>